<dbReference type="PROSITE" id="PS51257">
    <property type="entry name" value="PROKAR_LIPOPROTEIN"/>
    <property type="match status" value="1"/>
</dbReference>
<dbReference type="EMBL" id="AAGVJG010000010">
    <property type="protein sequence ID" value="EBS3854189.1"/>
    <property type="molecule type" value="Genomic_DNA"/>
</dbReference>
<evidence type="ECO:0000313" key="1">
    <source>
        <dbReference type="EMBL" id="EBS3854189.1"/>
    </source>
</evidence>
<reference evidence="1" key="1">
    <citation type="submission" date="2018-06" db="EMBL/GenBank/DDBJ databases">
        <authorList>
            <person name="Ashton P.M."/>
            <person name="Dallman T."/>
            <person name="Nair S."/>
            <person name="De Pinna E."/>
            <person name="Peters T."/>
            <person name="Grant K."/>
        </authorList>
    </citation>
    <scope>NUCLEOTIDE SEQUENCE</scope>
    <source>
        <strain evidence="1">313885</strain>
    </source>
</reference>
<evidence type="ECO:0008006" key="2">
    <source>
        <dbReference type="Google" id="ProtNLM"/>
    </source>
</evidence>
<gene>
    <name evidence="1" type="ORF">DPP52_15960</name>
</gene>
<dbReference type="AlphaFoldDB" id="A0A3V7PBM9"/>
<protein>
    <recommendedName>
        <fullName evidence="2">Lipoprotein</fullName>
    </recommendedName>
</protein>
<proteinExistence type="predicted"/>
<name>A0A3V7PBM9_SALET</name>
<organism evidence="1">
    <name type="scientific">Salmonella enterica subsp. enterica serovar Javiana</name>
    <dbReference type="NCBI Taxonomy" id="363569"/>
    <lineage>
        <taxon>Bacteria</taxon>
        <taxon>Pseudomonadati</taxon>
        <taxon>Pseudomonadota</taxon>
        <taxon>Gammaproteobacteria</taxon>
        <taxon>Enterobacterales</taxon>
        <taxon>Enterobacteriaceae</taxon>
        <taxon>Salmonella</taxon>
    </lineage>
</organism>
<sequence length="315" mass="36205">MREAYMFNQGKWLLICIFLLSGCYDTTPNIQDLNKAFLEYETNPLKNKFEITSATFIKENTKGHLTYYSVSGDVATKELLYYYDQIITGTQSMDGHDVTVVIPVTPIVTTTKFTASVVVDNTSGQPHLTMQKLMPLNLFLQFNGFFIKKEGDRIVRGTTRFKQLVDSEKKEIAKEKKNAMSFLKKGNDLYPAQKKLEEQIEFYWGKNKKNLPISVHDYIREVKKDNSCDKSCLAHKLDLKFSEFQILNTKLAQLINARFNNYSTGLGDLHSAEDRAAYVDKWTFCEKIKNRLSKPIYSLTNKSCLDLLSLPSDEE</sequence>
<accession>A0A3V7PBM9</accession>
<comment type="caution">
    <text evidence="1">The sequence shown here is derived from an EMBL/GenBank/DDBJ whole genome shotgun (WGS) entry which is preliminary data.</text>
</comment>